<dbReference type="PANTHER" id="PTHR15032:SF4">
    <property type="entry name" value="N-ACYL-PHOSPHATIDYLETHANOLAMINE-HYDROLYZING PHOSPHOLIPASE D"/>
    <property type="match status" value="1"/>
</dbReference>
<dbReference type="Proteomes" id="UP000190961">
    <property type="component" value="Unassembled WGS sequence"/>
</dbReference>
<organism evidence="2 3">
    <name type="scientific">Ohtaekwangia koreensis</name>
    <dbReference type="NCBI Taxonomy" id="688867"/>
    <lineage>
        <taxon>Bacteria</taxon>
        <taxon>Pseudomonadati</taxon>
        <taxon>Bacteroidota</taxon>
        <taxon>Cytophagia</taxon>
        <taxon>Cytophagales</taxon>
        <taxon>Fulvivirgaceae</taxon>
        <taxon>Ohtaekwangia</taxon>
    </lineage>
</organism>
<protein>
    <submittedName>
        <fullName evidence="2">L-ascorbate metabolism protein UlaG, beta-lactamase superfamily</fullName>
    </submittedName>
</protein>
<dbReference type="InterPro" id="IPR001279">
    <property type="entry name" value="Metallo-B-lactamas"/>
</dbReference>
<dbReference type="Pfam" id="PF12706">
    <property type="entry name" value="Lactamase_B_2"/>
    <property type="match status" value="1"/>
</dbReference>
<evidence type="ECO:0000313" key="2">
    <source>
        <dbReference type="EMBL" id="SKC71680.1"/>
    </source>
</evidence>
<dbReference type="STRING" id="688867.SAMN05660236_2645"/>
<gene>
    <name evidence="2" type="ORF">SAMN05660236_2645</name>
</gene>
<dbReference type="RefSeq" id="WP_079687234.1">
    <property type="nucleotide sequence ID" value="NZ_FUZU01000002.1"/>
</dbReference>
<dbReference type="AlphaFoldDB" id="A0A1T5L6W7"/>
<dbReference type="InterPro" id="IPR024884">
    <property type="entry name" value="NAPE-PLD"/>
</dbReference>
<dbReference type="PIRSF" id="PIRSF038896">
    <property type="entry name" value="NAPE-PLD"/>
    <property type="match status" value="1"/>
</dbReference>
<dbReference type="GO" id="GO:0005737">
    <property type="term" value="C:cytoplasm"/>
    <property type="evidence" value="ECO:0007669"/>
    <property type="project" value="TreeGrafter"/>
</dbReference>
<name>A0A1T5L6W7_9BACT</name>
<dbReference type="PANTHER" id="PTHR15032">
    <property type="entry name" value="N-ACYL-PHOSPHATIDYLETHANOLAMINE-HYDROLYZING PHOSPHOLIPASE D"/>
    <property type="match status" value="1"/>
</dbReference>
<dbReference type="Gene3D" id="3.60.15.10">
    <property type="entry name" value="Ribonuclease Z/Hydroxyacylglutathione hydrolase-like"/>
    <property type="match status" value="1"/>
</dbReference>
<reference evidence="2 3" key="1">
    <citation type="submission" date="2017-02" db="EMBL/GenBank/DDBJ databases">
        <authorList>
            <person name="Peterson S.W."/>
        </authorList>
    </citation>
    <scope>NUCLEOTIDE SEQUENCE [LARGE SCALE GENOMIC DNA]</scope>
    <source>
        <strain evidence="2 3">DSM 25262</strain>
    </source>
</reference>
<dbReference type="GO" id="GO:0008270">
    <property type="term" value="F:zinc ion binding"/>
    <property type="evidence" value="ECO:0007669"/>
    <property type="project" value="InterPro"/>
</dbReference>
<dbReference type="EMBL" id="FUZU01000002">
    <property type="protein sequence ID" value="SKC71680.1"/>
    <property type="molecule type" value="Genomic_DNA"/>
</dbReference>
<dbReference type="GO" id="GO:0070290">
    <property type="term" value="F:N-acylphosphatidylethanolamine-specific phospholipase D activity"/>
    <property type="evidence" value="ECO:0007669"/>
    <property type="project" value="InterPro"/>
</dbReference>
<proteinExistence type="predicted"/>
<feature type="domain" description="Metallo-beta-lactamase" evidence="1">
    <location>
        <begin position="106"/>
        <end position="304"/>
    </location>
</feature>
<evidence type="ECO:0000313" key="3">
    <source>
        <dbReference type="Proteomes" id="UP000190961"/>
    </source>
</evidence>
<keyword evidence="3" id="KW-1185">Reference proteome</keyword>
<evidence type="ECO:0000259" key="1">
    <source>
        <dbReference type="Pfam" id="PF12706"/>
    </source>
</evidence>
<dbReference type="InterPro" id="IPR036866">
    <property type="entry name" value="RibonucZ/Hydroxyglut_hydro"/>
</dbReference>
<dbReference type="SUPFAM" id="SSF56281">
    <property type="entry name" value="Metallo-hydrolase/oxidoreductase"/>
    <property type="match status" value="1"/>
</dbReference>
<sequence length="347" mass="38985">MLIIYILLPVAAVALTFILIGYSISAPRYKGPVSDHFDGKQFINPGGVKANGLIEVLKWMRERKRGAWTEQLENTFGEKPAERIENGLRITFVNHTTFLIQVDGMNILTDPVWSKRTSPFSWIGPKRMRPPGIRFEDLPKIDLVLLSHNHYDHLDIDTVKRLVKVFNPQFIVSLGVGAFLRQHGIHAYHELDWWQEIAIPNGLSVQALPAQHFSGRGMLDRDATLWCGYLLKRTDGNIYFAGDTGYNAYTFKEIGERCAPIRAALIPIGAYKPAWFMSPIHCSPEQAVQIHQEVKSSLTIASHFGTFPLADDGAEEPVRDLNAALAKLPKPHQPFLTLQEGKGIDIV</sequence>
<accession>A0A1T5L6W7</accession>